<evidence type="ECO:0000313" key="3">
    <source>
        <dbReference type="EMBL" id="SKB02780.1"/>
    </source>
</evidence>
<accession>A0A1T4YM46</accession>
<protein>
    <submittedName>
        <fullName evidence="3">Uncharacterized protein</fullName>
    </submittedName>
</protein>
<dbReference type="AlphaFoldDB" id="A0A1T4YM46"/>
<evidence type="ECO:0000313" key="4">
    <source>
        <dbReference type="Proteomes" id="UP000189735"/>
    </source>
</evidence>
<evidence type="ECO:0000256" key="2">
    <source>
        <dbReference type="SAM" id="Phobius"/>
    </source>
</evidence>
<proteinExistence type="predicted"/>
<keyword evidence="2" id="KW-0472">Membrane</keyword>
<dbReference type="RefSeq" id="WP_078715497.1">
    <property type="nucleotide sequence ID" value="NZ_FUYG01000013.1"/>
</dbReference>
<organism evidence="3 4">
    <name type="scientific">Agreia bicolorata</name>
    <dbReference type="NCBI Taxonomy" id="110935"/>
    <lineage>
        <taxon>Bacteria</taxon>
        <taxon>Bacillati</taxon>
        <taxon>Actinomycetota</taxon>
        <taxon>Actinomycetes</taxon>
        <taxon>Micrococcales</taxon>
        <taxon>Microbacteriaceae</taxon>
        <taxon>Agreia</taxon>
    </lineage>
</organism>
<keyword evidence="2" id="KW-1133">Transmembrane helix</keyword>
<reference evidence="4" key="1">
    <citation type="submission" date="2017-02" db="EMBL/GenBank/DDBJ databases">
        <authorList>
            <person name="Varghese N."/>
            <person name="Submissions S."/>
        </authorList>
    </citation>
    <scope>NUCLEOTIDE SEQUENCE [LARGE SCALE GENOMIC DNA]</scope>
    <source>
        <strain evidence="4">VKM Ac-2052</strain>
    </source>
</reference>
<dbReference type="EMBL" id="FUYG01000013">
    <property type="protein sequence ID" value="SKB02780.1"/>
    <property type="molecule type" value="Genomic_DNA"/>
</dbReference>
<evidence type="ECO:0000256" key="1">
    <source>
        <dbReference type="SAM" id="MobiDB-lite"/>
    </source>
</evidence>
<keyword evidence="2" id="KW-0812">Transmembrane</keyword>
<gene>
    <name evidence="3" type="ORF">SAMN06295879_3589</name>
</gene>
<feature type="transmembrane region" description="Helical" evidence="2">
    <location>
        <begin position="6"/>
        <end position="30"/>
    </location>
</feature>
<dbReference type="Proteomes" id="UP000189735">
    <property type="component" value="Unassembled WGS sequence"/>
</dbReference>
<name>A0A1T4YM46_9MICO</name>
<sequence length="94" mass="10311">MDENSILILVIACLIGAPVAIWFLSIPWLVKGEKKRQRQSVKSGVIGSFDEIFHPGAYHAHQIWEAQLELPAPAPTPGDRDLSSGKITITLPPQ</sequence>
<feature type="region of interest" description="Disordered" evidence="1">
    <location>
        <begin position="71"/>
        <end position="94"/>
    </location>
</feature>